<organism evidence="1 2">
    <name type="scientific">Pyropia yezoensis</name>
    <name type="common">Susabi-nori</name>
    <name type="synonym">Porphyra yezoensis</name>
    <dbReference type="NCBI Taxonomy" id="2788"/>
    <lineage>
        <taxon>Eukaryota</taxon>
        <taxon>Rhodophyta</taxon>
        <taxon>Bangiophyceae</taxon>
        <taxon>Bangiales</taxon>
        <taxon>Bangiaceae</taxon>
        <taxon>Pyropia</taxon>
    </lineage>
</organism>
<dbReference type="Proteomes" id="UP000798662">
    <property type="component" value="Chromosome 1"/>
</dbReference>
<evidence type="ECO:0000313" key="1">
    <source>
        <dbReference type="EMBL" id="KAK1857514.1"/>
    </source>
</evidence>
<comment type="caution">
    <text evidence="1">The sequence shown here is derived from an EMBL/GenBank/DDBJ whole genome shotgun (WGS) entry which is preliminary data.</text>
</comment>
<reference evidence="1" key="1">
    <citation type="submission" date="2019-11" db="EMBL/GenBank/DDBJ databases">
        <title>Nori genome reveals adaptations in red seaweeds to the harsh intertidal environment.</title>
        <authorList>
            <person name="Wang D."/>
            <person name="Mao Y."/>
        </authorList>
    </citation>
    <scope>NUCLEOTIDE SEQUENCE</scope>
    <source>
        <tissue evidence="1">Gametophyte</tissue>
    </source>
</reference>
<proteinExistence type="predicted"/>
<evidence type="ECO:0000313" key="2">
    <source>
        <dbReference type="Proteomes" id="UP000798662"/>
    </source>
</evidence>
<gene>
    <name evidence="1" type="ORF">I4F81_000131</name>
</gene>
<dbReference type="EMBL" id="CM020618">
    <property type="protein sequence ID" value="KAK1857514.1"/>
    <property type="molecule type" value="Genomic_DNA"/>
</dbReference>
<accession>A0ACC3BIA1</accession>
<protein>
    <submittedName>
        <fullName evidence="1">Uncharacterized protein</fullName>
    </submittedName>
</protein>
<keyword evidence="2" id="KW-1185">Reference proteome</keyword>
<sequence length="253" mass="28544">MYHPRVAAEVRRLPKARRTAVTAVAALPPVHRRGVLVPLVPLGKRRAARSAFMWPRSVMHRRAVLEQVAPRRKRRVARATHVGAQPQVDGGEVLGQVGALCKGPVALGARVSAGAAAAARRGRGAHRRPAGARRRRRHNRRGRRAPPVRALDHRPRVIDHHPRWWWRGWRQRRGSAQGHPRPSQRHMPRRRAVRAARDAAAGCRRPRRSSGGVEQRNAAVWRLDALEPRRRRHRRADAPVTVAIRKRRPPGGT</sequence>
<name>A0ACC3BIA1_PYRYE</name>